<keyword evidence="1" id="KW-0732">Signal</keyword>
<evidence type="ECO:0000313" key="4">
    <source>
        <dbReference type="Proteomes" id="UP001597135"/>
    </source>
</evidence>
<comment type="caution">
    <text evidence="3">The sequence shown here is derived from an EMBL/GenBank/DDBJ whole genome shotgun (WGS) entry which is preliminary data.</text>
</comment>
<evidence type="ECO:0000259" key="2">
    <source>
        <dbReference type="Pfam" id="PF13767"/>
    </source>
</evidence>
<evidence type="ECO:0000256" key="1">
    <source>
        <dbReference type="SAM" id="SignalP"/>
    </source>
</evidence>
<evidence type="ECO:0000313" key="3">
    <source>
        <dbReference type="EMBL" id="MFD1343599.1"/>
    </source>
</evidence>
<accession>A0ABW3ZKN1</accession>
<name>A0ABW3ZKN1_9RHOB</name>
<dbReference type="EMBL" id="JBHTMU010000027">
    <property type="protein sequence ID" value="MFD1343599.1"/>
    <property type="molecule type" value="Genomic_DNA"/>
</dbReference>
<feature type="chain" id="PRO_5047462545" evidence="1">
    <location>
        <begin position="33"/>
        <end position="152"/>
    </location>
</feature>
<proteinExistence type="predicted"/>
<sequence length="152" mass="15778">MAFTRKTATATTLALALAAAPLSAVSAQEAQAQPTGEAAPAAQAAEATTAIETPSFEEAQLDAFASAVLEIREIRADYAAQVEAADTPKAQTALVAEANAKMQDVIETRESFTLDDYVAINRAAAADPELNAEIAARLKTLEDARDEAKDAG</sequence>
<dbReference type="Pfam" id="PF13767">
    <property type="entry name" value="DUF4168"/>
    <property type="match status" value="1"/>
</dbReference>
<keyword evidence="4" id="KW-1185">Reference proteome</keyword>
<gene>
    <name evidence="3" type="ORF">ACFQ4E_14305</name>
</gene>
<feature type="domain" description="DUF4168" evidence="2">
    <location>
        <begin position="58"/>
        <end position="134"/>
    </location>
</feature>
<feature type="signal peptide" evidence="1">
    <location>
        <begin position="1"/>
        <end position="32"/>
    </location>
</feature>
<dbReference type="Proteomes" id="UP001597135">
    <property type="component" value="Unassembled WGS sequence"/>
</dbReference>
<protein>
    <submittedName>
        <fullName evidence="3">DUF4168 domain-containing protein</fullName>
    </submittedName>
</protein>
<dbReference type="RefSeq" id="WP_386804691.1">
    <property type="nucleotide sequence ID" value="NZ_JBHTMU010000027.1"/>
</dbReference>
<dbReference type="InterPro" id="IPR025433">
    <property type="entry name" value="DUF4168"/>
</dbReference>
<reference evidence="4" key="1">
    <citation type="journal article" date="2019" name="Int. J. Syst. Evol. Microbiol.">
        <title>The Global Catalogue of Microorganisms (GCM) 10K type strain sequencing project: providing services to taxonomists for standard genome sequencing and annotation.</title>
        <authorList>
            <consortium name="The Broad Institute Genomics Platform"/>
            <consortium name="The Broad Institute Genome Sequencing Center for Infectious Disease"/>
            <person name="Wu L."/>
            <person name="Ma J."/>
        </authorList>
    </citation>
    <scope>NUCLEOTIDE SEQUENCE [LARGE SCALE GENOMIC DNA]</scope>
    <source>
        <strain evidence="4">CCUG 62953</strain>
    </source>
</reference>
<organism evidence="3 4">
    <name type="scientific">Litorisediminicola beolgyonensis</name>
    <dbReference type="NCBI Taxonomy" id="1173614"/>
    <lineage>
        <taxon>Bacteria</taxon>
        <taxon>Pseudomonadati</taxon>
        <taxon>Pseudomonadota</taxon>
        <taxon>Alphaproteobacteria</taxon>
        <taxon>Rhodobacterales</taxon>
        <taxon>Paracoccaceae</taxon>
        <taxon>Litorisediminicola</taxon>
    </lineage>
</organism>